<reference evidence="2" key="1">
    <citation type="submission" date="2022-11" db="UniProtKB">
        <authorList>
            <consortium name="WormBaseParasite"/>
        </authorList>
    </citation>
    <scope>IDENTIFICATION</scope>
</reference>
<evidence type="ECO:0000313" key="2">
    <source>
        <dbReference type="WBParaSite" id="nRc.2.0.1.t39577-RA"/>
    </source>
</evidence>
<keyword evidence="1" id="KW-1185">Reference proteome</keyword>
<name>A0A915KL64_ROMCU</name>
<sequence>MEPMIIDQDSSRLSYNYCPECPEVIDSKLLLLLHFMAKHYIKYAEIRKRGLPAMRNEIPGFTGSKLEIILQEELAVVEAKSSDEILEA</sequence>
<protein>
    <submittedName>
        <fullName evidence="2">Uncharacterized protein</fullName>
    </submittedName>
</protein>
<dbReference type="WBParaSite" id="nRc.2.0.1.t39577-RA">
    <property type="protein sequence ID" value="nRc.2.0.1.t39577-RA"/>
    <property type="gene ID" value="nRc.2.0.1.g39577"/>
</dbReference>
<evidence type="ECO:0000313" key="1">
    <source>
        <dbReference type="Proteomes" id="UP000887565"/>
    </source>
</evidence>
<dbReference type="Proteomes" id="UP000887565">
    <property type="component" value="Unplaced"/>
</dbReference>
<proteinExistence type="predicted"/>
<dbReference type="AlphaFoldDB" id="A0A915KL64"/>
<accession>A0A915KL64</accession>
<organism evidence="1 2">
    <name type="scientific">Romanomermis culicivorax</name>
    <name type="common">Nematode worm</name>
    <dbReference type="NCBI Taxonomy" id="13658"/>
    <lineage>
        <taxon>Eukaryota</taxon>
        <taxon>Metazoa</taxon>
        <taxon>Ecdysozoa</taxon>
        <taxon>Nematoda</taxon>
        <taxon>Enoplea</taxon>
        <taxon>Dorylaimia</taxon>
        <taxon>Mermithida</taxon>
        <taxon>Mermithoidea</taxon>
        <taxon>Mermithidae</taxon>
        <taxon>Romanomermis</taxon>
    </lineage>
</organism>